<feature type="region of interest" description="Disordered" evidence="1">
    <location>
        <begin position="73"/>
        <end position="111"/>
    </location>
</feature>
<feature type="domain" description="Glutamine amidotransferase" evidence="2">
    <location>
        <begin position="171"/>
        <end position="292"/>
    </location>
</feature>
<accession>A5DX60</accession>
<dbReference type="InterPro" id="IPR017926">
    <property type="entry name" value="GATASE"/>
</dbReference>
<protein>
    <recommendedName>
        <fullName evidence="2">Glutamine amidotransferase domain-containing protein</fullName>
    </recommendedName>
</protein>
<reference evidence="3 4" key="1">
    <citation type="journal article" date="2009" name="Nature">
        <title>Evolution of pathogenicity and sexual reproduction in eight Candida genomes.</title>
        <authorList>
            <person name="Butler G."/>
            <person name="Rasmussen M.D."/>
            <person name="Lin M.F."/>
            <person name="Santos M.A."/>
            <person name="Sakthikumar S."/>
            <person name="Munro C.A."/>
            <person name="Rheinbay E."/>
            <person name="Grabherr M."/>
            <person name="Forche A."/>
            <person name="Reedy J.L."/>
            <person name="Agrafioti I."/>
            <person name="Arnaud M.B."/>
            <person name="Bates S."/>
            <person name="Brown A.J."/>
            <person name="Brunke S."/>
            <person name="Costanzo M.C."/>
            <person name="Fitzpatrick D.A."/>
            <person name="de Groot P.W."/>
            <person name="Harris D."/>
            <person name="Hoyer L.L."/>
            <person name="Hube B."/>
            <person name="Klis F.M."/>
            <person name="Kodira C."/>
            <person name="Lennard N."/>
            <person name="Logue M.E."/>
            <person name="Martin R."/>
            <person name="Neiman A.M."/>
            <person name="Nikolaou E."/>
            <person name="Quail M.A."/>
            <person name="Quinn J."/>
            <person name="Santos M.C."/>
            <person name="Schmitzberger F.F."/>
            <person name="Sherlock G."/>
            <person name="Shah P."/>
            <person name="Silverstein K.A."/>
            <person name="Skrzypek M.S."/>
            <person name="Soll D."/>
            <person name="Staggs R."/>
            <person name="Stansfield I."/>
            <person name="Stumpf M.P."/>
            <person name="Sudbery P.E."/>
            <person name="Srikantha T."/>
            <person name="Zeng Q."/>
            <person name="Berman J."/>
            <person name="Berriman M."/>
            <person name="Heitman J."/>
            <person name="Gow N.A."/>
            <person name="Lorenz M.C."/>
            <person name="Birren B.W."/>
            <person name="Kellis M."/>
            <person name="Cuomo C.A."/>
        </authorList>
    </citation>
    <scope>NUCLEOTIDE SEQUENCE [LARGE SCALE GENOMIC DNA]</scope>
    <source>
        <strain evidence="4">ATCC 11503 / BCRC 21390 / CBS 2605 / JCM 1781 / NBRC 1676 / NRRL YB-4239</strain>
    </source>
</reference>
<dbReference type="OMA" id="HRDIVYG"/>
<dbReference type="HOGENOM" id="CLU_054974_0_2_1"/>
<dbReference type="OrthoDB" id="92161at2759"/>
<gene>
    <name evidence="3" type="ORF">LELG_01947</name>
</gene>
<dbReference type="Pfam" id="PF00117">
    <property type="entry name" value="GATase"/>
    <property type="match status" value="1"/>
</dbReference>
<dbReference type="VEuPathDB" id="FungiDB:LELG_01947"/>
<name>A5DX60_LODEL</name>
<dbReference type="InterPro" id="IPR029062">
    <property type="entry name" value="Class_I_gatase-like"/>
</dbReference>
<sequence>MAEERQRTPTAPPSANTANEEEPHIAVLVLDTPIPGLASKHGDFGDCTINLLKGPADPPYQLKKYYLKPLLPPSSTNTVTSTERDDEDEGKCKAEAEAEAKGDGDGDGDDAKTLEKEELAALEPTYTALLSAIHNHRIRGFILTGSASDAFGTYPWLTKFRSFLKNSILRLPWPVVGICFGHQVIAQALGCKVDRSNQGWELGITTIELNDEIYKLSNTPFLELSREEDVEVKQEDGNSHLIEEGTRRERILYQHLNLVEFHRDIVYGGLPSGFINIGSTSKCSIQGMISTNNGGDVYAGNADSNAQKSLMIGGTTGAPIATTIGAVQRNCPILTFQGHPEFTSDFSLDLLQYKYEKLGVLTEKEYEKAKYHTSTLNNQGDLIGKVICKFLFQENQENQ</sequence>
<dbReference type="GeneID" id="5234092"/>
<feature type="region of interest" description="Disordered" evidence="1">
    <location>
        <begin position="1"/>
        <end position="24"/>
    </location>
</feature>
<dbReference type="Proteomes" id="UP000001996">
    <property type="component" value="Unassembled WGS sequence"/>
</dbReference>
<dbReference type="KEGG" id="lel:PVL30_001918"/>
<dbReference type="eggNOG" id="KOG3179">
    <property type="taxonomic scope" value="Eukaryota"/>
</dbReference>
<dbReference type="RefSeq" id="XP_001527118.1">
    <property type="nucleotide sequence ID" value="XM_001527068.1"/>
</dbReference>
<dbReference type="InParanoid" id="A5DX60"/>
<dbReference type="GO" id="GO:0005829">
    <property type="term" value="C:cytosol"/>
    <property type="evidence" value="ECO:0007669"/>
    <property type="project" value="TreeGrafter"/>
</dbReference>
<keyword evidence="4" id="KW-1185">Reference proteome</keyword>
<evidence type="ECO:0000256" key="1">
    <source>
        <dbReference type="SAM" id="MobiDB-lite"/>
    </source>
</evidence>
<dbReference type="InterPro" id="IPR044992">
    <property type="entry name" value="ChyE-like"/>
</dbReference>
<dbReference type="AlphaFoldDB" id="A5DX60"/>
<dbReference type="EMBL" id="CH981525">
    <property type="protein sequence ID" value="EDK43768.1"/>
    <property type="molecule type" value="Genomic_DNA"/>
</dbReference>
<dbReference type="GO" id="GO:0005634">
    <property type="term" value="C:nucleus"/>
    <property type="evidence" value="ECO:0007669"/>
    <property type="project" value="TreeGrafter"/>
</dbReference>
<dbReference type="PANTHER" id="PTHR42695:SF5">
    <property type="entry name" value="GLUTAMINE AMIDOTRANSFERASE YLR126C-RELATED"/>
    <property type="match status" value="1"/>
</dbReference>
<dbReference type="Gene3D" id="3.40.50.880">
    <property type="match status" value="1"/>
</dbReference>
<evidence type="ECO:0000313" key="4">
    <source>
        <dbReference type="Proteomes" id="UP000001996"/>
    </source>
</evidence>
<evidence type="ECO:0000313" key="3">
    <source>
        <dbReference type="EMBL" id="EDK43768.1"/>
    </source>
</evidence>
<evidence type="ECO:0000259" key="2">
    <source>
        <dbReference type="Pfam" id="PF00117"/>
    </source>
</evidence>
<feature type="compositionally biased region" description="Basic and acidic residues" evidence="1">
    <location>
        <begin position="90"/>
        <end position="111"/>
    </location>
</feature>
<dbReference type="PANTHER" id="PTHR42695">
    <property type="entry name" value="GLUTAMINE AMIDOTRANSFERASE YLR126C-RELATED"/>
    <property type="match status" value="1"/>
</dbReference>
<organism evidence="3 4">
    <name type="scientific">Lodderomyces elongisporus (strain ATCC 11503 / CBS 2605 / JCM 1781 / NBRC 1676 / NRRL YB-4239)</name>
    <name type="common">Yeast</name>
    <name type="synonym">Saccharomyces elongisporus</name>
    <dbReference type="NCBI Taxonomy" id="379508"/>
    <lineage>
        <taxon>Eukaryota</taxon>
        <taxon>Fungi</taxon>
        <taxon>Dikarya</taxon>
        <taxon>Ascomycota</taxon>
        <taxon>Saccharomycotina</taxon>
        <taxon>Pichiomycetes</taxon>
        <taxon>Debaryomycetaceae</taxon>
        <taxon>Candida/Lodderomyces clade</taxon>
        <taxon>Lodderomyces</taxon>
    </lineage>
</organism>
<dbReference type="SUPFAM" id="SSF52317">
    <property type="entry name" value="Class I glutamine amidotransferase-like"/>
    <property type="match status" value="1"/>
</dbReference>
<dbReference type="STRING" id="379508.A5DX60"/>
<proteinExistence type="predicted"/>
<dbReference type="FunCoup" id="A5DX60">
    <property type="interactions" value="100"/>
</dbReference>